<dbReference type="GO" id="GO:0016853">
    <property type="term" value="F:isomerase activity"/>
    <property type="evidence" value="ECO:0007669"/>
    <property type="project" value="UniProtKB-KW"/>
</dbReference>
<name>A0A7S7NLW6_PALFE</name>
<dbReference type="SUPFAM" id="SSF51658">
    <property type="entry name" value="Xylose isomerase-like"/>
    <property type="match status" value="1"/>
</dbReference>
<dbReference type="Pfam" id="PF01261">
    <property type="entry name" value="AP_endonuc_2"/>
    <property type="match status" value="1"/>
</dbReference>
<dbReference type="AlphaFoldDB" id="A0A7S7NLW6"/>
<dbReference type="InterPro" id="IPR050312">
    <property type="entry name" value="IolE/XylAMocC-like"/>
</dbReference>
<reference evidence="2 3" key="1">
    <citation type="submission" date="2020-10" db="EMBL/GenBank/DDBJ databases">
        <title>Complete genome sequence of Paludibaculum fermentans P105T, a facultatively anaerobic acidobacterium capable of dissimilatory Fe(III) reduction.</title>
        <authorList>
            <person name="Dedysh S.N."/>
            <person name="Beletsky A.V."/>
            <person name="Kulichevskaya I.S."/>
            <person name="Mardanov A.V."/>
            <person name="Ravin N.V."/>
        </authorList>
    </citation>
    <scope>NUCLEOTIDE SEQUENCE [LARGE SCALE GENOMIC DNA]</scope>
    <source>
        <strain evidence="2 3">P105</strain>
    </source>
</reference>
<dbReference type="RefSeq" id="WP_194447199.1">
    <property type="nucleotide sequence ID" value="NZ_CP063849.1"/>
</dbReference>
<dbReference type="PANTHER" id="PTHR12110">
    <property type="entry name" value="HYDROXYPYRUVATE ISOMERASE"/>
    <property type="match status" value="1"/>
</dbReference>
<dbReference type="InterPro" id="IPR036237">
    <property type="entry name" value="Xyl_isomerase-like_sf"/>
</dbReference>
<keyword evidence="3" id="KW-1185">Reference proteome</keyword>
<dbReference type="PANTHER" id="PTHR12110:SF41">
    <property type="entry name" value="INOSOSE DEHYDRATASE"/>
    <property type="match status" value="1"/>
</dbReference>
<keyword evidence="2" id="KW-0413">Isomerase</keyword>
<dbReference type="Proteomes" id="UP000593892">
    <property type="component" value="Chromosome"/>
</dbReference>
<evidence type="ECO:0000313" key="2">
    <source>
        <dbReference type="EMBL" id="QOY85529.1"/>
    </source>
</evidence>
<dbReference type="KEGG" id="pfer:IRI77_22175"/>
<protein>
    <submittedName>
        <fullName evidence="2">Sugar phosphate isomerase/epimerase</fullName>
    </submittedName>
</protein>
<gene>
    <name evidence="2" type="ORF">IRI77_22175</name>
</gene>
<accession>A0A7S7NLW6</accession>
<evidence type="ECO:0000259" key="1">
    <source>
        <dbReference type="Pfam" id="PF01261"/>
    </source>
</evidence>
<evidence type="ECO:0000313" key="3">
    <source>
        <dbReference type="Proteomes" id="UP000593892"/>
    </source>
</evidence>
<dbReference type="InterPro" id="IPR013022">
    <property type="entry name" value="Xyl_isomerase-like_TIM-brl"/>
</dbReference>
<dbReference type="Gene3D" id="3.20.20.150">
    <property type="entry name" value="Divalent-metal-dependent TIM barrel enzymes"/>
    <property type="match status" value="1"/>
</dbReference>
<sequence length="275" mass="29776">MIPGIFARTFAERPFEAARRAGYAAVQYNMACAGLDPMPEVIPAELAASIRADAKASGIQIAALSATYNMIHPDAGVREKGLRRLRVLAEAARAMGTRLLTLCTGTLDAEDQWRRHPGNDGPEPWRSLLESMEAAVKIADEFDVDLGIEPEHANVVSSARRARRLIDELGSPRVRIVLDGANLFEVETLERQRAIVAEGIELLADRISLAHAKDRLADGRFTRAGAGVLDYGHYLARLHAAGFRGPLVTHGLAEEDAVPVERFLSQFPALAPGAA</sequence>
<organism evidence="2 3">
    <name type="scientific">Paludibaculum fermentans</name>
    <dbReference type="NCBI Taxonomy" id="1473598"/>
    <lineage>
        <taxon>Bacteria</taxon>
        <taxon>Pseudomonadati</taxon>
        <taxon>Acidobacteriota</taxon>
        <taxon>Terriglobia</taxon>
        <taxon>Bryobacterales</taxon>
        <taxon>Bryobacteraceae</taxon>
        <taxon>Paludibaculum</taxon>
    </lineage>
</organism>
<dbReference type="EMBL" id="CP063849">
    <property type="protein sequence ID" value="QOY85529.1"/>
    <property type="molecule type" value="Genomic_DNA"/>
</dbReference>
<feature type="domain" description="Xylose isomerase-like TIM barrel" evidence="1">
    <location>
        <begin position="15"/>
        <end position="249"/>
    </location>
</feature>
<proteinExistence type="predicted"/>